<dbReference type="FunFam" id="2.60.40.10:FF:000002">
    <property type="entry name" value="Titin a"/>
    <property type="match status" value="1"/>
</dbReference>
<dbReference type="PANTHER" id="PTHR13817:SF167">
    <property type="entry name" value="MYOMESIN AND MYOSIN BINDING PROTEIN"/>
    <property type="match status" value="1"/>
</dbReference>
<dbReference type="PROSITE" id="PS50853">
    <property type="entry name" value="FN3"/>
    <property type="match status" value="2"/>
</dbReference>
<evidence type="ECO:0000256" key="2">
    <source>
        <dbReference type="SAM" id="MobiDB-lite"/>
    </source>
</evidence>
<evidence type="ECO:0000256" key="3">
    <source>
        <dbReference type="SAM" id="Phobius"/>
    </source>
</evidence>
<dbReference type="CDD" id="cd00063">
    <property type="entry name" value="FN3"/>
    <property type="match status" value="2"/>
</dbReference>
<dbReference type="GO" id="GO:0045214">
    <property type="term" value="P:sarcomere organization"/>
    <property type="evidence" value="ECO:0007669"/>
    <property type="project" value="TreeGrafter"/>
</dbReference>
<feature type="domain" description="Fibronectin type-III" evidence="5">
    <location>
        <begin position="26"/>
        <end position="125"/>
    </location>
</feature>
<dbReference type="GeneID" id="141449097"/>
<dbReference type="InterPro" id="IPR003961">
    <property type="entry name" value="FN3_dom"/>
</dbReference>
<dbReference type="InterPro" id="IPR003598">
    <property type="entry name" value="Ig_sub2"/>
</dbReference>
<dbReference type="FunCoup" id="T1HCU2">
    <property type="interactions" value="2"/>
</dbReference>
<dbReference type="GO" id="GO:0031430">
    <property type="term" value="C:M band"/>
    <property type="evidence" value="ECO:0007669"/>
    <property type="project" value="TreeGrafter"/>
</dbReference>
<dbReference type="InterPro" id="IPR013783">
    <property type="entry name" value="Ig-like_fold"/>
</dbReference>
<feature type="region of interest" description="Disordered" evidence="2">
    <location>
        <begin position="1"/>
        <end position="37"/>
    </location>
</feature>
<dbReference type="InParanoid" id="T1HCU2"/>
<dbReference type="AlphaFoldDB" id="T1HCU2"/>
<keyword evidence="3" id="KW-0812">Transmembrane</keyword>
<dbReference type="SMART" id="SM00060">
    <property type="entry name" value="FN3"/>
    <property type="match status" value="2"/>
</dbReference>
<accession>T1HCU2</accession>
<dbReference type="EnsemblMetazoa" id="RPRC001857-RA">
    <property type="protein sequence ID" value="RPRC001857-PA"/>
    <property type="gene ID" value="RPRC001857"/>
</dbReference>
<keyword evidence="3" id="KW-0472">Membrane</keyword>
<protein>
    <submittedName>
        <fullName evidence="6">Uncharacterized protein</fullName>
    </submittedName>
</protein>
<dbReference type="STRING" id="13249.T1HCU2"/>
<reference evidence="6" key="1">
    <citation type="submission" date="2015-05" db="UniProtKB">
        <authorList>
            <consortium name="EnsemblMetazoa"/>
        </authorList>
    </citation>
    <scope>IDENTIFICATION</scope>
</reference>
<dbReference type="PRINTS" id="PR00014">
    <property type="entry name" value="FNTYPEIII"/>
</dbReference>
<dbReference type="InterPro" id="IPR036179">
    <property type="entry name" value="Ig-like_dom_sf"/>
</dbReference>
<evidence type="ECO:0000259" key="5">
    <source>
        <dbReference type="PROSITE" id="PS50853"/>
    </source>
</evidence>
<evidence type="ECO:0000313" key="7">
    <source>
        <dbReference type="Proteomes" id="UP000015103"/>
    </source>
</evidence>
<organism evidence="6 7">
    <name type="scientific">Rhodnius prolixus</name>
    <name type="common">Triatomid bug</name>
    <dbReference type="NCBI Taxonomy" id="13249"/>
    <lineage>
        <taxon>Eukaryota</taxon>
        <taxon>Metazoa</taxon>
        <taxon>Ecdysozoa</taxon>
        <taxon>Arthropoda</taxon>
        <taxon>Hexapoda</taxon>
        <taxon>Insecta</taxon>
        <taxon>Pterygota</taxon>
        <taxon>Neoptera</taxon>
        <taxon>Paraneoptera</taxon>
        <taxon>Hemiptera</taxon>
        <taxon>Heteroptera</taxon>
        <taxon>Panheteroptera</taxon>
        <taxon>Cimicomorpha</taxon>
        <taxon>Reduviidae</taxon>
        <taxon>Triatominae</taxon>
        <taxon>Rhodnius</taxon>
    </lineage>
</organism>
<sequence>MGSGGSKHKYQGSRTAHQAAADRPSPPGKPYLLPGSPRSDPDVITIKWTPPLFNGGSKITGFFVEHKRTGSPHWVKATPVMVRHTQLSLSGLEPGMRYQFRVSAENCMGRSDPGQVSEPFAISYNKGAAMAPVFVRPLMDTTAIENDKVEFLVQLEGTPTPKISWYKDGFEVFSNRRQRVSTDGDLSSFIIHQASLSDEGEIKCSATNKAGHAVVKARLVLEAPPSIRLPRQYEDGLLFELGEIVRLKVSVTGRPQPTVTWFHNGDMLYPNNRVELASTEKYAMLRIIEAQREDRGEYQIKAKNSIGDDSASFLVTITDRPLPPGKVAVVMTLGRCVTLSWGAPNDDGGCKIGNYIVEYYRIGWNMWLKAATCRQLTTTIGDLIEGSEYKFRVKAENPYGISDPSEESDIIFIPDPKRGLLEPPPRSSQVLLDEKPDQWLGNRKLPAPNTQHPNIAKNLSLSKKNAEYDWPYEEEESPLPSPVVLANQVLKKVKLAPKRGWSEDSQPSFDEPEKPLPPVPPKRKNKALVTTEKAEWKSMSEDKNKTEDIKRWETREFSPTTSPNGEELHSSSEMMLVLLPNSREETEERDEADERITAEDLEKESIIPPPMSLSAPVLGSCEPFAAPLRQSVSSSELMYELALARLNKEFDVEETEMNLRKRYGIERRRSFEKGATNNKEDLRLKENRELSLSSENITINDQECNIKENSPNKSLLEDKKDEESEKLINNKKSEQFSERFMQFEKSFKDYSVKYELDINPSDIDSVDRMSFDYSEETDEETYHPRAPKGTFTPITIEIPQIPRLEVPNQTSVSDKKLDDSECLFENEIYLKEEFTRSNTPSPEVLREPINQKSMSEQSVTNISPNCSSTQLTLDQNKTLTPKPILKLRDRSVDRGSDVSDTEHSHQKKVRIEAPDDKDNIDSIARKENDIGLSAGIVARNRRMKNLSSNEFNDPMTVVISHYSDIVREYGRSKKSPTKLYLSYEELKAAAEKTESDEPLLQSSEQKENVKLDEERVIESTDFRKSTLSLRLKKKDLFREFTLNLFLFFIACWLFIFNDPLLVIPILILMMYRQLSETLSKKLEYFLKKKSP</sequence>
<keyword evidence="7" id="KW-1185">Reference proteome</keyword>
<dbReference type="PROSITE" id="PS50835">
    <property type="entry name" value="IG_LIKE"/>
    <property type="match status" value="2"/>
</dbReference>
<dbReference type="HOGENOM" id="CLU_003949_0_0_1"/>
<name>T1HCU2_RHOPR</name>
<dbReference type="InterPro" id="IPR013098">
    <property type="entry name" value="Ig_I-set"/>
</dbReference>
<dbReference type="RefSeq" id="XP_073974269.1">
    <property type="nucleotide sequence ID" value="XM_074118168.1"/>
</dbReference>
<dbReference type="SMART" id="SM00409">
    <property type="entry name" value="IG"/>
    <property type="match status" value="2"/>
</dbReference>
<dbReference type="SUPFAM" id="SSF48726">
    <property type="entry name" value="Immunoglobulin"/>
    <property type="match status" value="2"/>
</dbReference>
<dbReference type="InterPro" id="IPR050964">
    <property type="entry name" value="Striated_Muscle_Regulatory"/>
</dbReference>
<feature type="domain" description="Fibronectin type-III" evidence="5">
    <location>
        <begin position="323"/>
        <end position="416"/>
    </location>
</feature>
<keyword evidence="1" id="KW-0677">Repeat</keyword>
<dbReference type="VEuPathDB" id="VectorBase:RPRC001857"/>
<dbReference type="Pfam" id="PF00041">
    <property type="entry name" value="fn3"/>
    <property type="match status" value="2"/>
</dbReference>
<feature type="domain" description="Ig-like" evidence="4">
    <location>
        <begin position="224"/>
        <end position="318"/>
    </location>
</feature>
<dbReference type="FunFam" id="2.60.40.10:FF:000612">
    <property type="entry name" value="palladin isoform X1"/>
    <property type="match status" value="1"/>
</dbReference>
<feature type="transmembrane region" description="Helical" evidence="3">
    <location>
        <begin position="1044"/>
        <end position="1071"/>
    </location>
</feature>
<evidence type="ECO:0000313" key="6">
    <source>
        <dbReference type="EnsemblMetazoa" id="RPRC001857-PA"/>
    </source>
</evidence>
<proteinExistence type="predicted"/>
<dbReference type="SMART" id="SM00408">
    <property type="entry name" value="IGc2"/>
    <property type="match status" value="2"/>
</dbReference>
<evidence type="ECO:0000256" key="1">
    <source>
        <dbReference type="ARBA" id="ARBA00022737"/>
    </source>
</evidence>
<feature type="compositionally biased region" description="Basic and acidic residues" evidence="2">
    <location>
        <begin position="532"/>
        <end position="542"/>
    </location>
</feature>
<dbReference type="Gene3D" id="2.60.40.10">
    <property type="entry name" value="Immunoglobulins"/>
    <property type="match status" value="4"/>
</dbReference>
<dbReference type="EMBL" id="ACPB03000180">
    <property type="status" value="NOT_ANNOTATED_CDS"/>
    <property type="molecule type" value="Genomic_DNA"/>
</dbReference>
<feature type="region of interest" description="Disordered" evidence="2">
    <location>
        <begin position="891"/>
        <end position="910"/>
    </location>
</feature>
<feature type="region of interest" description="Disordered" evidence="2">
    <location>
        <begin position="497"/>
        <end position="542"/>
    </location>
</feature>
<feature type="compositionally biased region" description="Basic residues" evidence="2">
    <location>
        <begin position="1"/>
        <end position="11"/>
    </location>
</feature>
<dbReference type="Pfam" id="PF07679">
    <property type="entry name" value="I-set"/>
    <property type="match status" value="2"/>
</dbReference>
<feature type="domain" description="Ig-like" evidence="4">
    <location>
        <begin position="132"/>
        <end position="220"/>
    </location>
</feature>
<dbReference type="FunFam" id="2.60.40.10:FF:001806">
    <property type="entry name" value="Blast:Twitchin"/>
    <property type="match status" value="1"/>
</dbReference>
<evidence type="ECO:0000259" key="4">
    <source>
        <dbReference type="PROSITE" id="PS50835"/>
    </source>
</evidence>
<dbReference type="PANTHER" id="PTHR13817">
    <property type="entry name" value="TITIN"/>
    <property type="match status" value="1"/>
</dbReference>
<dbReference type="InterPro" id="IPR003599">
    <property type="entry name" value="Ig_sub"/>
</dbReference>
<dbReference type="eggNOG" id="KOG0613">
    <property type="taxonomic scope" value="Eukaryota"/>
</dbReference>
<dbReference type="InterPro" id="IPR036116">
    <property type="entry name" value="FN3_sf"/>
</dbReference>
<dbReference type="InterPro" id="IPR007110">
    <property type="entry name" value="Ig-like_dom"/>
</dbReference>
<keyword evidence="3" id="KW-1133">Transmembrane helix</keyword>
<dbReference type="SUPFAM" id="SSF49265">
    <property type="entry name" value="Fibronectin type III"/>
    <property type="match status" value="2"/>
</dbReference>
<dbReference type="Proteomes" id="UP000015103">
    <property type="component" value="Unassembled WGS sequence"/>
</dbReference>